<feature type="chain" id="PRO_5036210711" description="MD-2-related lipid-recognition domain-containing protein" evidence="2">
    <location>
        <begin position="19"/>
        <end position="187"/>
    </location>
</feature>
<evidence type="ECO:0000259" key="3">
    <source>
        <dbReference type="Pfam" id="PF02221"/>
    </source>
</evidence>
<evidence type="ECO:0000313" key="4">
    <source>
        <dbReference type="EMBL" id="CAD7280760.1"/>
    </source>
</evidence>
<evidence type="ECO:0000256" key="2">
    <source>
        <dbReference type="SAM" id="SignalP"/>
    </source>
</evidence>
<gene>
    <name evidence="4" type="ORF">NMOB1V02_LOCUS8417</name>
</gene>
<organism evidence="4">
    <name type="scientific">Notodromas monacha</name>
    <dbReference type="NCBI Taxonomy" id="399045"/>
    <lineage>
        <taxon>Eukaryota</taxon>
        <taxon>Metazoa</taxon>
        <taxon>Ecdysozoa</taxon>
        <taxon>Arthropoda</taxon>
        <taxon>Crustacea</taxon>
        <taxon>Oligostraca</taxon>
        <taxon>Ostracoda</taxon>
        <taxon>Podocopa</taxon>
        <taxon>Podocopida</taxon>
        <taxon>Cypridocopina</taxon>
        <taxon>Cypridoidea</taxon>
        <taxon>Cyprididae</taxon>
        <taxon>Notodromas</taxon>
    </lineage>
</organism>
<dbReference type="Gene3D" id="2.70.220.10">
    <property type="entry name" value="Ganglioside GM2 activator"/>
    <property type="match status" value="1"/>
</dbReference>
<dbReference type="InterPro" id="IPR028996">
    <property type="entry name" value="GM2-AP"/>
</dbReference>
<keyword evidence="5" id="KW-1185">Reference proteome</keyword>
<dbReference type="GO" id="GO:0006689">
    <property type="term" value="P:ganglioside catabolic process"/>
    <property type="evidence" value="ECO:0007669"/>
    <property type="project" value="InterPro"/>
</dbReference>
<keyword evidence="1 2" id="KW-0732">Signal</keyword>
<dbReference type="OrthoDB" id="6380589at2759"/>
<dbReference type="EMBL" id="CAJPEX010002381">
    <property type="protein sequence ID" value="CAG0920912.1"/>
    <property type="molecule type" value="Genomic_DNA"/>
</dbReference>
<dbReference type="PANTHER" id="PTHR17357:SF0">
    <property type="entry name" value="GANGLIOSIDE GM2 ACTIVATOR"/>
    <property type="match status" value="1"/>
</dbReference>
<evidence type="ECO:0000256" key="1">
    <source>
        <dbReference type="ARBA" id="ARBA00022729"/>
    </source>
</evidence>
<proteinExistence type="predicted"/>
<name>A0A7R9GFQ1_9CRUS</name>
<dbReference type="GO" id="GO:0008047">
    <property type="term" value="F:enzyme activator activity"/>
    <property type="evidence" value="ECO:0007669"/>
    <property type="project" value="InterPro"/>
</dbReference>
<dbReference type="GO" id="GO:0009898">
    <property type="term" value="C:cytoplasmic side of plasma membrane"/>
    <property type="evidence" value="ECO:0007669"/>
    <property type="project" value="TreeGrafter"/>
</dbReference>
<feature type="domain" description="MD-2-related lipid-recognition" evidence="3">
    <location>
        <begin position="29"/>
        <end position="161"/>
    </location>
</feature>
<dbReference type="AlphaFoldDB" id="A0A7R9GFQ1"/>
<dbReference type="Pfam" id="PF02221">
    <property type="entry name" value="E1_DerP2_DerF2"/>
    <property type="match status" value="1"/>
</dbReference>
<dbReference type="Proteomes" id="UP000678499">
    <property type="component" value="Unassembled WGS sequence"/>
</dbReference>
<evidence type="ECO:0000313" key="5">
    <source>
        <dbReference type="Proteomes" id="UP000678499"/>
    </source>
</evidence>
<feature type="signal peptide" evidence="2">
    <location>
        <begin position="1"/>
        <end position="18"/>
    </location>
</feature>
<accession>A0A7R9GFQ1</accession>
<dbReference type="InterPro" id="IPR003172">
    <property type="entry name" value="ML_dom"/>
</dbReference>
<reference evidence="4" key="1">
    <citation type="submission" date="2020-11" db="EMBL/GenBank/DDBJ databases">
        <authorList>
            <person name="Tran Van P."/>
        </authorList>
    </citation>
    <scope>NUCLEOTIDE SEQUENCE</scope>
</reference>
<dbReference type="PANTHER" id="PTHR17357">
    <property type="entry name" value="GM2 GANGLIOSIDE ACTIVATOR PROTEIN"/>
    <property type="match status" value="1"/>
</dbReference>
<sequence length="187" mass="19763">MKLLVAIAVVGVLGGLQAMQTQHLIKAASLTDCGGPNALLTFDQVTLSPDPVKYPGSINLELGVTVHSDIPQNAWVYMEFVKQGLIPISLPCLGETGACPFEFCPAVLTNQETFCTVLPTDENGNCSCPIVPGTYAPSGPISLEIPNFGSLVGALLAGNYKGLIELHAPGNRAEKYGCLDLSFRMEL</sequence>
<protein>
    <recommendedName>
        <fullName evidence="3">MD-2-related lipid-recognition domain-containing protein</fullName>
    </recommendedName>
</protein>
<dbReference type="InterPro" id="IPR036846">
    <property type="entry name" value="GM2-AP_sf"/>
</dbReference>
<dbReference type="GO" id="GO:0005319">
    <property type="term" value="F:lipid transporter activity"/>
    <property type="evidence" value="ECO:0007669"/>
    <property type="project" value="TreeGrafter"/>
</dbReference>
<dbReference type="EMBL" id="OA884418">
    <property type="protein sequence ID" value="CAD7280760.1"/>
    <property type="molecule type" value="Genomic_DNA"/>
</dbReference>
<dbReference type="SUPFAM" id="SSF63707">
    <property type="entry name" value="Ganglioside M2 (gm2) activator"/>
    <property type="match status" value="1"/>
</dbReference>